<feature type="compositionally biased region" description="Basic residues" evidence="1">
    <location>
        <begin position="81"/>
        <end position="91"/>
    </location>
</feature>
<dbReference type="KEGG" id="gma:AciX8_1816"/>
<reference evidence="2 3" key="1">
    <citation type="submission" date="2011-11" db="EMBL/GenBank/DDBJ databases">
        <title>Complete sequence of Granulicella mallensis MP5ACTX8.</title>
        <authorList>
            <consortium name="US DOE Joint Genome Institute"/>
            <person name="Lucas S."/>
            <person name="Copeland A."/>
            <person name="Lapidus A."/>
            <person name="Cheng J.-F."/>
            <person name="Goodwin L."/>
            <person name="Pitluck S."/>
            <person name="Peters L."/>
            <person name="Lu M."/>
            <person name="Detter J.C."/>
            <person name="Han C."/>
            <person name="Tapia R."/>
            <person name="Land M."/>
            <person name="Hauser L."/>
            <person name="Kyrpides N."/>
            <person name="Ivanova N."/>
            <person name="Mikhailova N."/>
            <person name="Pagani I."/>
            <person name="Rawat S."/>
            <person name="Mannisto M."/>
            <person name="Haggblom M."/>
            <person name="Woyke T."/>
        </authorList>
    </citation>
    <scope>NUCLEOTIDE SEQUENCE [LARGE SCALE GENOMIC DNA]</scope>
    <source>
        <strain evidence="3">ATCC BAA-1857 / DSM 23137 / MP5ACTX8</strain>
    </source>
</reference>
<dbReference type="AlphaFoldDB" id="G8NR75"/>
<dbReference type="STRING" id="682795.AciX8_1816"/>
<dbReference type="RefSeq" id="WP_014265032.1">
    <property type="nucleotide sequence ID" value="NC_016631.1"/>
</dbReference>
<name>G8NR75_GRAMM</name>
<feature type="region of interest" description="Disordered" evidence="1">
    <location>
        <begin position="40"/>
        <end position="91"/>
    </location>
</feature>
<dbReference type="HOGENOM" id="CLU_2422820_0_0_0"/>
<accession>G8NR75</accession>
<sequence length="91" mass="9957">MQPNLQSQLTAITNQLAAITDYLGDQITWTGKTFNPTQGKRKGCKNCYAAKPKPTAKRGRPAKPKHGRSRGKAHSDAIRAGLRKSKRANAK</sequence>
<feature type="compositionally biased region" description="Basic residues" evidence="1">
    <location>
        <begin position="54"/>
        <end position="72"/>
    </location>
</feature>
<evidence type="ECO:0000313" key="2">
    <source>
        <dbReference type="EMBL" id="AEU36153.1"/>
    </source>
</evidence>
<evidence type="ECO:0000256" key="1">
    <source>
        <dbReference type="SAM" id="MobiDB-lite"/>
    </source>
</evidence>
<evidence type="ECO:0000313" key="3">
    <source>
        <dbReference type="Proteomes" id="UP000007113"/>
    </source>
</evidence>
<gene>
    <name evidence="2" type="ordered locus">AciX8_1816</name>
</gene>
<dbReference type="Proteomes" id="UP000007113">
    <property type="component" value="Chromosome"/>
</dbReference>
<dbReference type="EMBL" id="CP003130">
    <property type="protein sequence ID" value="AEU36153.1"/>
    <property type="molecule type" value="Genomic_DNA"/>
</dbReference>
<protein>
    <submittedName>
        <fullName evidence="2">Gp37Gp68 family protein</fullName>
    </submittedName>
</protein>
<keyword evidence="3" id="KW-1185">Reference proteome</keyword>
<organism evidence="2 3">
    <name type="scientific">Granulicella mallensis (strain ATCC BAA-1857 / DSM 23137 / MP5ACTX8)</name>
    <dbReference type="NCBI Taxonomy" id="682795"/>
    <lineage>
        <taxon>Bacteria</taxon>
        <taxon>Pseudomonadati</taxon>
        <taxon>Acidobacteriota</taxon>
        <taxon>Terriglobia</taxon>
        <taxon>Terriglobales</taxon>
        <taxon>Acidobacteriaceae</taxon>
        <taxon>Granulicella</taxon>
    </lineage>
</organism>
<proteinExistence type="predicted"/>